<sequence length="195" mass="23033">VDDFISTEISNPQKDPDLFCIVTKHMVHDPCGSINPSSSRMKDGICTKHYQRHFLKQTQTRQDGYPLYSRMVIYCKHQFSRIRLIDNSWIVPYCHLLTKIFNARTIVEYCNSVKFIMYVCKYVNKGSELVVFELTSEENDINKIHQYQMRRHISSSEAVWRILYFPIHERHPTVIHLSVHLENSQTAYFKTENAA</sequence>
<organism evidence="1 2">
    <name type="scientific">Araneus ventricosus</name>
    <name type="common">Orbweaver spider</name>
    <name type="synonym">Epeira ventricosa</name>
    <dbReference type="NCBI Taxonomy" id="182803"/>
    <lineage>
        <taxon>Eukaryota</taxon>
        <taxon>Metazoa</taxon>
        <taxon>Ecdysozoa</taxon>
        <taxon>Arthropoda</taxon>
        <taxon>Chelicerata</taxon>
        <taxon>Arachnida</taxon>
        <taxon>Araneae</taxon>
        <taxon>Araneomorphae</taxon>
        <taxon>Entelegynae</taxon>
        <taxon>Araneoidea</taxon>
        <taxon>Araneidae</taxon>
        <taxon>Araneus</taxon>
    </lineage>
</organism>
<name>A0A4Y2BSM0_ARAVE</name>
<keyword evidence="2" id="KW-1185">Reference proteome</keyword>
<dbReference type="PANTHER" id="PTHR10492">
    <property type="match status" value="1"/>
</dbReference>
<dbReference type="PANTHER" id="PTHR10492:SF57">
    <property type="entry name" value="ATP-DEPENDENT DNA HELICASE"/>
    <property type="match status" value="1"/>
</dbReference>
<evidence type="ECO:0008006" key="3">
    <source>
        <dbReference type="Google" id="ProtNLM"/>
    </source>
</evidence>
<feature type="non-terminal residue" evidence="1">
    <location>
        <position position="1"/>
    </location>
</feature>
<proteinExistence type="predicted"/>
<dbReference type="Proteomes" id="UP000499080">
    <property type="component" value="Unassembled WGS sequence"/>
</dbReference>
<gene>
    <name evidence="1" type="ORF">AVEN_188805-2_1</name>
</gene>
<dbReference type="AlphaFoldDB" id="A0A4Y2BSM0"/>
<evidence type="ECO:0000313" key="2">
    <source>
        <dbReference type="Proteomes" id="UP000499080"/>
    </source>
</evidence>
<accession>A0A4Y2BSM0</accession>
<comment type="caution">
    <text evidence="1">The sequence shown here is derived from an EMBL/GenBank/DDBJ whole genome shotgun (WGS) entry which is preliminary data.</text>
</comment>
<evidence type="ECO:0000313" key="1">
    <source>
        <dbReference type="EMBL" id="GBL95058.1"/>
    </source>
</evidence>
<dbReference type="EMBL" id="BGPR01000108">
    <property type="protein sequence ID" value="GBL95058.1"/>
    <property type="molecule type" value="Genomic_DNA"/>
</dbReference>
<protein>
    <recommendedName>
        <fullName evidence="3">Helitron helicase-like domain-containing protein</fullName>
    </recommendedName>
</protein>
<reference evidence="1 2" key="1">
    <citation type="journal article" date="2019" name="Sci. Rep.">
        <title>Orb-weaving spider Araneus ventricosus genome elucidates the spidroin gene catalogue.</title>
        <authorList>
            <person name="Kono N."/>
            <person name="Nakamura H."/>
            <person name="Ohtoshi R."/>
            <person name="Moran D.A.P."/>
            <person name="Shinohara A."/>
            <person name="Yoshida Y."/>
            <person name="Fujiwara M."/>
            <person name="Mori M."/>
            <person name="Tomita M."/>
            <person name="Arakawa K."/>
        </authorList>
    </citation>
    <scope>NUCLEOTIDE SEQUENCE [LARGE SCALE GENOMIC DNA]</scope>
</reference>